<organism evidence="2 3">
    <name type="scientific">Terfezia boudieri ATCC MYA-4762</name>
    <dbReference type="NCBI Taxonomy" id="1051890"/>
    <lineage>
        <taxon>Eukaryota</taxon>
        <taxon>Fungi</taxon>
        <taxon>Dikarya</taxon>
        <taxon>Ascomycota</taxon>
        <taxon>Pezizomycotina</taxon>
        <taxon>Pezizomycetes</taxon>
        <taxon>Pezizales</taxon>
        <taxon>Pezizaceae</taxon>
        <taxon>Terfezia</taxon>
    </lineage>
</organism>
<evidence type="ECO:0000256" key="1">
    <source>
        <dbReference type="SAM" id="MobiDB-lite"/>
    </source>
</evidence>
<gene>
    <name evidence="2" type="ORF">L211DRAFT_843937</name>
</gene>
<keyword evidence="3" id="KW-1185">Reference proteome</keyword>
<accession>A0A3N4L6H2</accession>
<feature type="region of interest" description="Disordered" evidence="1">
    <location>
        <begin position="1"/>
        <end position="24"/>
    </location>
</feature>
<dbReference type="Proteomes" id="UP000267821">
    <property type="component" value="Unassembled WGS sequence"/>
</dbReference>
<name>A0A3N4L6H2_9PEZI</name>
<proteinExistence type="predicted"/>
<dbReference type="EMBL" id="ML121670">
    <property type="protein sequence ID" value="RPB18176.1"/>
    <property type="molecule type" value="Genomic_DNA"/>
</dbReference>
<dbReference type="InParanoid" id="A0A3N4L6H2"/>
<evidence type="ECO:0000313" key="2">
    <source>
        <dbReference type="EMBL" id="RPB18176.1"/>
    </source>
</evidence>
<protein>
    <submittedName>
        <fullName evidence="2">Uncharacterized protein</fullName>
    </submittedName>
</protein>
<evidence type="ECO:0000313" key="3">
    <source>
        <dbReference type="Proteomes" id="UP000267821"/>
    </source>
</evidence>
<dbReference type="AlphaFoldDB" id="A0A3N4L6H2"/>
<feature type="compositionally biased region" description="Polar residues" evidence="1">
    <location>
        <begin position="7"/>
        <end position="17"/>
    </location>
</feature>
<dbReference type="OrthoDB" id="10376607at2759"/>
<sequence length="278" mass="31841">MPLKGEPNSSTSTSSFTIHDRSSSLAMDEEGRAWVDSHDTPRAYAVYTCHQIPTNTILKLEINPLELYNQPAASIYIYYCTLVEALFKNIPQEMRIGLSSNDFILRLQNKSGLRKDYDVPYWGKSKASRIKSHVTLYLTASGNKSLIELFLQSIAKDREFRSDIYSVAKALFFHRCVQWEDIGQFNKARKCECGGAGCQIRMKNELEKIGTKLPDDESLVEPVISRDGKIWGWPEEQRWYDLELNYGGQGARKKEFERYKNELSILGVEVPPQLYCST</sequence>
<reference evidence="2 3" key="1">
    <citation type="journal article" date="2018" name="Nat. Ecol. Evol.">
        <title>Pezizomycetes genomes reveal the molecular basis of ectomycorrhizal truffle lifestyle.</title>
        <authorList>
            <person name="Murat C."/>
            <person name="Payen T."/>
            <person name="Noel B."/>
            <person name="Kuo A."/>
            <person name="Morin E."/>
            <person name="Chen J."/>
            <person name="Kohler A."/>
            <person name="Krizsan K."/>
            <person name="Balestrini R."/>
            <person name="Da Silva C."/>
            <person name="Montanini B."/>
            <person name="Hainaut M."/>
            <person name="Levati E."/>
            <person name="Barry K.W."/>
            <person name="Belfiori B."/>
            <person name="Cichocki N."/>
            <person name="Clum A."/>
            <person name="Dockter R.B."/>
            <person name="Fauchery L."/>
            <person name="Guy J."/>
            <person name="Iotti M."/>
            <person name="Le Tacon F."/>
            <person name="Lindquist E.A."/>
            <person name="Lipzen A."/>
            <person name="Malagnac F."/>
            <person name="Mello A."/>
            <person name="Molinier V."/>
            <person name="Miyauchi S."/>
            <person name="Poulain J."/>
            <person name="Riccioni C."/>
            <person name="Rubini A."/>
            <person name="Sitrit Y."/>
            <person name="Splivallo R."/>
            <person name="Traeger S."/>
            <person name="Wang M."/>
            <person name="Zifcakova L."/>
            <person name="Wipf D."/>
            <person name="Zambonelli A."/>
            <person name="Paolocci F."/>
            <person name="Nowrousian M."/>
            <person name="Ottonello S."/>
            <person name="Baldrian P."/>
            <person name="Spatafora J.W."/>
            <person name="Henrissat B."/>
            <person name="Nagy L.G."/>
            <person name="Aury J.M."/>
            <person name="Wincker P."/>
            <person name="Grigoriev I.V."/>
            <person name="Bonfante P."/>
            <person name="Martin F.M."/>
        </authorList>
    </citation>
    <scope>NUCLEOTIDE SEQUENCE [LARGE SCALE GENOMIC DNA]</scope>
    <source>
        <strain evidence="2 3">ATCC MYA-4762</strain>
    </source>
</reference>